<keyword evidence="4 15" id="KW-0479">Metal-binding</keyword>
<dbReference type="EMBL" id="LDZY01000004">
    <property type="protein sequence ID" value="KLU66663.1"/>
    <property type="molecule type" value="Genomic_DNA"/>
</dbReference>
<dbReference type="Gene3D" id="3.20.190.10">
    <property type="entry name" value="MutM-like, N-terminal"/>
    <property type="match status" value="1"/>
</dbReference>
<dbReference type="RefSeq" id="WP_047809215.1">
    <property type="nucleotide sequence ID" value="NZ_LDZY01000004.1"/>
</dbReference>
<name>A0A0J1FUJ4_9FIRM</name>
<dbReference type="FunFam" id="1.10.8.50:FF:000003">
    <property type="entry name" value="Formamidopyrimidine-DNA glycosylase"/>
    <property type="match status" value="1"/>
</dbReference>
<dbReference type="AlphaFoldDB" id="A0A0J1FUJ4"/>
<comment type="function">
    <text evidence="15">Involved in base excision repair of DNA damaged by oxidation or by mutagenic agents. Acts as DNA glycosylase that recognizes and removes damaged bases. Has a preference for oxidized purines, such as 7,8-dihydro-8-oxoguanine (8-oxoG). Has AP (apurinic/apyrimidinic) lyase activity and introduces nicks in the DNA strand. Cleaves the DNA backbone by beta-delta elimination to generate a single-strand break at the site of the removed base with both 3'- and 5'-phosphates.</text>
</comment>
<feature type="domain" description="Formamidopyrimidine-DNA glycosylase catalytic" evidence="17">
    <location>
        <begin position="2"/>
        <end position="114"/>
    </location>
</feature>
<dbReference type="STRING" id="476652.DEAC_c13300"/>
<evidence type="ECO:0000256" key="8">
    <source>
        <dbReference type="ARBA" id="ARBA00022833"/>
    </source>
</evidence>
<comment type="catalytic activity">
    <reaction evidence="1 15">
        <text>Hydrolysis of DNA containing ring-opened 7-methylguanine residues, releasing 2,6-diamino-4-hydroxy-5-(N-methyl)formamidopyrimidine.</text>
        <dbReference type="EC" id="3.2.2.23"/>
    </reaction>
</comment>
<dbReference type="GO" id="GO:0034039">
    <property type="term" value="F:8-oxo-7,8-dihydroguanine DNA N-glycosylase activity"/>
    <property type="evidence" value="ECO:0007669"/>
    <property type="project" value="TreeGrafter"/>
</dbReference>
<feature type="binding site" evidence="15">
    <location>
        <position position="93"/>
    </location>
    <ligand>
        <name>DNA</name>
        <dbReference type="ChEBI" id="CHEBI:16991"/>
    </ligand>
</feature>
<evidence type="ECO:0000256" key="7">
    <source>
        <dbReference type="ARBA" id="ARBA00022801"/>
    </source>
</evidence>
<dbReference type="GO" id="GO:0003684">
    <property type="term" value="F:damaged DNA binding"/>
    <property type="evidence" value="ECO:0007669"/>
    <property type="project" value="InterPro"/>
</dbReference>
<dbReference type="PROSITE" id="PS51068">
    <property type="entry name" value="FPG_CAT"/>
    <property type="match status" value="1"/>
</dbReference>
<dbReference type="EC" id="4.2.99.18" evidence="15"/>
<dbReference type="Pfam" id="PF06827">
    <property type="entry name" value="zf-FPG_IleRS"/>
    <property type="match status" value="1"/>
</dbReference>
<dbReference type="InterPro" id="IPR015887">
    <property type="entry name" value="DNA_glyclase_Znf_dom_DNA_BS"/>
</dbReference>
<dbReference type="InterPro" id="IPR035937">
    <property type="entry name" value="FPG_N"/>
</dbReference>
<evidence type="ECO:0000256" key="9">
    <source>
        <dbReference type="ARBA" id="ARBA00023125"/>
    </source>
</evidence>
<accession>A0A0J1FUJ4</accession>
<dbReference type="SUPFAM" id="SSF57716">
    <property type="entry name" value="Glucocorticoid receptor-like (DNA-binding domain)"/>
    <property type="match status" value="1"/>
</dbReference>
<organism evidence="18 19">
    <name type="scientific">Desulfosporosinus acididurans</name>
    <dbReference type="NCBI Taxonomy" id="476652"/>
    <lineage>
        <taxon>Bacteria</taxon>
        <taxon>Bacillati</taxon>
        <taxon>Bacillota</taxon>
        <taxon>Clostridia</taxon>
        <taxon>Eubacteriales</taxon>
        <taxon>Desulfitobacteriaceae</taxon>
        <taxon>Desulfosporosinus</taxon>
    </lineage>
</organism>
<evidence type="ECO:0000256" key="2">
    <source>
        <dbReference type="ARBA" id="ARBA00009409"/>
    </source>
</evidence>
<proteinExistence type="inferred from homology"/>
<evidence type="ECO:0000256" key="14">
    <source>
        <dbReference type="ARBA" id="ARBA00044632"/>
    </source>
</evidence>
<evidence type="ECO:0000256" key="1">
    <source>
        <dbReference type="ARBA" id="ARBA00001668"/>
    </source>
</evidence>
<evidence type="ECO:0000259" key="16">
    <source>
        <dbReference type="PROSITE" id="PS51066"/>
    </source>
</evidence>
<protein>
    <recommendedName>
        <fullName evidence="15">Formamidopyrimidine-DNA glycosylase</fullName>
        <shortName evidence="15">Fapy-DNA glycosylase</shortName>
        <ecNumber evidence="15">3.2.2.23</ecNumber>
    </recommendedName>
    <alternativeName>
        <fullName evidence="15">DNA-(apurinic or apyrimidinic site) lyase MutM</fullName>
        <shortName evidence="15">AP lyase MutM</shortName>
        <ecNumber evidence="15">4.2.99.18</ecNumber>
    </alternativeName>
</protein>
<evidence type="ECO:0000259" key="17">
    <source>
        <dbReference type="PROSITE" id="PS51068"/>
    </source>
</evidence>
<keyword evidence="8 15" id="KW-0862">Zinc</keyword>
<keyword evidence="19" id="KW-1185">Reference proteome</keyword>
<dbReference type="InterPro" id="IPR015886">
    <property type="entry name" value="H2TH_FPG"/>
</dbReference>
<dbReference type="InterPro" id="IPR010663">
    <property type="entry name" value="Znf_FPG/IleRS"/>
</dbReference>
<feature type="domain" description="FPG-type" evidence="16">
    <location>
        <begin position="239"/>
        <end position="273"/>
    </location>
</feature>
<evidence type="ECO:0000256" key="5">
    <source>
        <dbReference type="ARBA" id="ARBA00022763"/>
    </source>
</evidence>
<dbReference type="InterPro" id="IPR012319">
    <property type="entry name" value="FPG_cat"/>
</dbReference>
<dbReference type="EC" id="3.2.2.23" evidence="15"/>
<comment type="cofactor">
    <cofactor evidence="15">
        <name>Zn(2+)</name>
        <dbReference type="ChEBI" id="CHEBI:29105"/>
    </cofactor>
    <text evidence="15">Binds 1 zinc ion per subunit.</text>
</comment>
<comment type="similarity">
    <text evidence="2 15">Belongs to the FPG family.</text>
</comment>
<evidence type="ECO:0000256" key="13">
    <source>
        <dbReference type="ARBA" id="ARBA00023295"/>
    </source>
</evidence>
<dbReference type="GO" id="GO:0140078">
    <property type="term" value="F:class I DNA-(apurinic or apyrimidinic site) endonuclease activity"/>
    <property type="evidence" value="ECO:0007669"/>
    <property type="project" value="UniProtKB-EC"/>
</dbReference>
<keyword evidence="6 15" id="KW-0863">Zinc-finger</keyword>
<dbReference type="PROSITE" id="PS01242">
    <property type="entry name" value="ZF_FPG_1"/>
    <property type="match status" value="1"/>
</dbReference>
<feature type="active site" description="Proton donor; for beta-elimination activity" evidence="15">
    <location>
        <position position="59"/>
    </location>
</feature>
<keyword evidence="13 15" id="KW-0326">Glycosidase</keyword>
<dbReference type="PROSITE" id="PS51066">
    <property type="entry name" value="ZF_FPG_2"/>
    <property type="match status" value="1"/>
</dbReference>
<feature type="active site" description="Schiff-base intermediate with DNA" evidence="15">
    <location>
        <position position="2"/>
    </location>
</feature>
<dbReference type="GO" id="GO:0003690">
    <property type="term" value="F:double-stranded DNA binding"/>
    <property type="evidence" value="ECO:0007669"/>
    <property type="project" value="UniProtKB-ARBA"/>
</dbReference>
<evidence type="ECO:0000313" key="18">
    <source>
        <dbReference type="EMBL" id="KLU66663.1"/>
    </source>
</evidence>
<dbReference type="SMART" id="SM00898">
    <property type="entry name" value="Fapy_DNA_glyco"/>
    <property type="match status" value="1"/>
</dbReference>
<sequence>MPELPEVETIRRTLAAHIKDSRIKDISLIWPSAVCGWKDKGFKELVLGRRITRLDRRGKYLLIRLDEEMTLIAHMRMTGRLNYYPDHREPEKHTHVVFTLEHGEVHFSDVRKFGRIQAIPTSLCIQESSLSKLGPEPLEPEFTPIVLKDHLAKKRVALKAALLDQCVLAGLGNIYVDESLFRAGISPQRQANTLSEEEIKQLHKSIQDVLQAGIDARGTSFRDYRDANGEKGQFEQALQVYGRGGKPCRICGKTLERLRLAGRTTVYCPKCQK</sequence>
<dbReference type="Pfam" id="PF06831">
    <property type="entry name" value="H2TH"/>
    <property type="match status" value="1"/>
</dbReference>
<dbReference type="HAMAP" id="MF_00103">
    <property type="entry name" value="Fapy_DNA_glycosyl"/>
    <property type="match status" value="1"/>
</dbReference>
<keyword evidence="7 15" id="KW-0378">Hydrolase</keyword>
<reference evidence="18 19" key="1">
    <citation type="submission" date="2015-06" db="EMBL/GenBank/DDBJ databases">
        <title>Draft genome of the moderately acidophilic sulfate reducer Candidatus Desulfosporosinus acididurans strain M1.</title>
        <authorList>
            <person name="Poehlein A."/>
            <person name="Petzsch P."/>
            <person name="Johnson B.D."/>
            <person name="Schloemann M."/>
            <person name="Daniel R."/>
            <person name="Muehling M."/>
        </authorList>
    </citation>
    <scope>NUCLEOTIDE SEQUENCE [LARGE SCALE GENOMIC DNA]</scope>
    <source>
        <strain evidence="18 19">M1</strain>
    </source>
</reference>
<dbReference type="SUPFAM" id="SSF81624">
    <property type="entry name" value="N-terminal domain of MutM-like DNA repair proteins"/>
    <property type="match status" value="1"/>
</dbReference>
<comment type="subunit">
    <text evidence="3 15">Monomer.</text>
</comment>
<dbReference type="CDD" id="cd08966">
    <property type="entry name" value="EcFpg-like_N"/>
    <property type="match status" value="1"/>
</dbReference>
<feature type="binding site" evidence="15">
    <location>
        <position position="154"/>
    </location>
    <ligand>
        <name>DNA</name>
        <dbReference type="ChEBI" id="CHEBI:16991"/>
    </ligand>
</feature>
<dbReference type="SUPFAM" id="SSF46946">
    <property type="entry name" value="S13-like H2TH domain"/>
    <property type="match status" value="1"/>
</dbReference>
<dbReference type="PATRIC" id="fig|476652.3.peg.1367"/>
<dbReference type="Proteomes" id="UP000036356">
    <property type="component" value="Unassembled WGS sequence"/>
</dbReference>
<dbReference type="Pfam" id="PF01149">
    <property type="entry name" value="Fapy_DNA_glyco"/>
    <property type="match status" value="1"/>
</dbReference>
<evidence type="ECO:0000256" key="10">
    <source>
        <dbReference type="ARBA" id="ARBA00023204"/>
    </source>
</evidence>
<evidence type="ECO:0000256" key="12">
    <source>
        <dbReference type="ARBA" id="ARBA00023268"/>
    </source>
</evidence>
<dbReference type="GO" id="GO:0006284">
    <property type="term" value="P:base-excision repair"/>
    <property type="evidence" value="ECO:0007669"/>
    <property type="project" value="InterPro"/>
</dbReference>
<keyword evidence="5 15" id="KW-0227">DNA damage</keyword>
<dbReference type="Gene3D" id="1.10.8.50">
    <property type="match status" value="1"/>
</dbReference>
<dbReference type="NCBIfam" id="NF002211">
    <property type="entry name" value="PRK01103.1"/>
    <property type="match status" value="1"/>
</dbReference>
<evidence type="ECO:0000256" key="6">
    <source>
        <dbReference type="ARBA" id="ARBA00022771"/>
    </source>
</evidence>
<gene>
    <name evidence="15 18" type="primary">mutM</name>
    <name evidence="15" type="synonym">fpg</name>
    <name evidence="18" type="ORF">DEAC_c13300</name>
</gene>
<comment type="catalytic activity">
    <reaction evidence="14 15">
        <text>2'-deoxyribonucleotide-(2'-deoxyribose 5'-phosphate)-2'-deoxyribonucleotide-DNA = a 3'-end 2'-deoxyribonucleotide-(2,3-dehydro-2,3-deoxyribose 5'-phosphate)-DNA + a 5'-end 5'-phospho-2'-deoxyribonucleoside-DNA + H(+)</text>
        <dbReference type="Rhea" id="RHEA:66592"/>
        <dbReference type="Rhea" id="RHEA-COMP:13180"/>
        <dbReference type="Rhea" id="RHEA-COMP:16897"/>
        <dbReference type="Rhea" id="RHEA-COMP:17067"/>
        <dbReference type="ChEBI" id="CHEBI:15378"/>
        <dbReference type="ChEBI" id="CHEBI:136412"/>
        <dbReference type="ChEBI" id="CHEBI:157695"/>
        <dbReference type="ChEBI" id="CHEBI:167181"/>
        <dbReference type="EC" id="4.2.99.18"/>
    </reaction>
</comment>
<feature type="active site" description="Proton donor; for delta-elimination activity" evidence="15">
    <location>
        <position position="263"/>
    </location>
</feature>
<dbReference type="PANTHER" id="PTHR22993">
    <property type="entry name" value="FORMAMIDOPYRIMIDINE-DNA GLYCOSYLASE"/>
    <property type="match status" value="1"/>
</dbReference>
<comment type="caution">
    <text evidence="18">The sequence shown here is derived from an EMBL/GenBank/DDBJ whole genome shotgun (WGS) entry which is preliminary data.</text>
</comment>
<dbReference type="PANTHER" id="PTHR22993:SF9">
    <property type="entry name" value="FORMAMIDOPYRIMIDINE-DNA GLYCOSYLASE"/>
    <property type="match status" value="1"/>
</dbReference>
<evidence type="ECO:0000256" key="11">
    <source>
        <dbReference type="ARBA" id="ARBA00023239"/>
    </source>
</evidence>
<evidence type="ECO:0000256" key="15">
    <source>
        <dbReference type="HAMAP-Rule" id="MF_00103"/>
    </source>
</evidence>
<dbReference type="SMART" id="SM01232">
    <property type="entry name" value="H2TH"/>
    <property type="match status" value="1"/>
</dbReference>
<dbReference type="InterPro" id="IPR010979">
    <property type="entry name" value="Ribosomal_uS13-like_H2TH"/>
</dbReference>
<feature type="binding site" evidence="15">
    <location>
        <position position="111"/>
    </location>
    <ligand>
        <name>DNA</name>
        <dbReference type="ChEBI" id="CHEBI:16991"/>
    </ligand>
</feature>
<evidence type="ECO:0000313" key="19">
    <source>
        <dbReference type="Proteomes" id="UP000036356"/>
    </source>
</evidence>
<keyword evidence="12 15" id="KW-0511">Multifunctional enzyme</keyword>
<evidence type="ECO:0000256" key="4">
    <source>
        <dbReference type="ARBA" id="ARBA00022723"/>
    </source>
</evidence>
<dbReference type="NCBIfam" id="TIGR00577">
    <property type="entry name" value="fpg"/>
    <property type="match status" value="1"/>
</dbReference>
<evidence type="ECO:0000256" key="3">
    <source>
        <dbReference type="ARBA" id="ARBA00011245"/>
    </source>
</evidence>
<keyword evidence="11 15" id="KW-0456">Lyase</keyword>
<dbReference type="GO" id="GO:0008270">
    <property type="term" value="F:zinc ion binding"/>
    <property type="evidence" value="ECO:0007669"/>
    <property type="project" value="UniProtKB-UniRule"/>
</dbReference>
<feature type="active site" description="Proton donor" evidence="15">
    <location>
        <position position="3"/>
    </location>
</feature>
<dbReference type="InterPro" id="IPR020629">
    <property type="entry name" value="FPG_Glyclase"/>
</dbReference>
<keyword evidence="10 15" id="KW-0234">DNA repair</keyword>
<dbReference type="InterPro" id="IPR000214">
    <property type="entry name" value="Znf_DNA_glyclase/AP_lyase"/>
</dbReference>
<keyword evidence="9 15" id="KW-0238">DNA-binding</keyword>